<evidence type="ECO:0000256" key="1">
    <source>
        <dbReference type="SAM" id="MobiDB-lite"/>
    </source>
</evidence>
<evidence type="ECO:0000313" key="3">
    <source>
        <dbReference type="Proteomes" id="UP000800200"/>
    </source>
</evidence>
<feature type="region of interest" description="Disordered" evidence="1">
    <location>
        <begin position="25"/>
        <end position="44"/>
    </location>
</feature>
<proteinExistence type="predicted"/>
<name>A0A6A6DYZ0_9PEZI</name>
<organism evidence="2 3">
    <name type="scientific">Zopfia rhizophila CBS 207.26</name>
    <dbReference type="NCBI Taxonomy" id="1314779"/>
    <lineage>
        <taxon>Eukaryota</taxon>
        <taxon>Fungi</taxon>
        <taxon>Dikarya</taxon>
        <taxon>Ascomycota</taxon>
        <taxon>Pezizomycotina</taxon>
        <taxon>Dothideomycetes</taxon>
        <taxon>Dothideomycetes incertae sedis</taxon>
        <taxon>Zopfiaceae</taxon>
        <taxon>Zopfia</taxon>
    </lineage>
</organism>
<feature type="non-terminal residue" evidence="2">
    <location>
        <position position="1"/>
    </location>
</feature>
<keyword evidence="3" id="KW-1185">Reference proteome</keyword>
<dbReference type="PANTHER" id="PTHR37535:SF2">
    <property type="entry name" value="FINGER DOMAIN PROTEIN, PUTATIVE (AFU_ORTHOLOGUE AFUA_6G09300)-RELATED"/>
    <property type="match status" value="1"/>
</dbReference>
<dbReference type="OrthoDB" id="4485682at2759"/>
<dbReference type="PANTHER" id="PTHR37535">
    <property type="entry name" value="FLUG DOMAIN PROTEIN"/>
    <property type="match status" value="1"/>
</dbReference>
<accession>A0A6A6DYZ0</accession>
<protein>
    <recommendedName>
        <fullName evidence="4">C2H2-type domain-containing protein</fullName>
    </recommendedName>
</protein>
<evidence type="ECO:0008006" key="4">
    <source>
        <dbReference type="Google" id="ProtNLM"/>
    </source>
</evidence>
<dbReference type="AlphaFoldDB" id="A0A6A6DYZ0"/>
<dbReference type="Proteomes" id="UP000800200">
    <property type="component" value="Unassembled WGS sequence"/>
</dbReference>
<dbReference type="EMBL" id="ML994638">
    <property type="protein sequence ID" value="KAF2184253.1"/>
    <property type="molecule type" value="Genomic_DNA"/>
</dbReference>
<gene>
    <name evidence="2" type="ORF">K469DRAFT_781538</name>
</gene>
<evidence type="ECO:0000313" key="2">
    <source>
        <dbReference type="EMBL" id="KAF2184253.1"/>
    </source>
</evidence>
<reference evidence="2" key="1">
    <citation type="journal article" date="2020" name="Stud. Mycol.">
        <title>101 Dothideomycetes genomes: a test case for predicting lifestyles and emergence of pathogens.</title>
        <authorList>
            <person name="Haridas S."/>
            <person name="Albert R."/>
            <person name="Binder M."/>
            <person name="Bloem J."/>
            <person name="Labutti K."/>
            <person name="Salamov A."/>
            <person name="Andreopoulos B."/>
            <person name="Baker S."/>
            <person name="Barry K."/>
            <person name="Bills G."/>
            <person name="Bluhm B."/>
            <person name="Cannon C."/>
            <person name="Castanera R."/>
            <person name="Culley D."/>
            <person name="Daum C."/>
            <person name="Ezra D."/>
            <person name="Gonzalez J."/>
            <person name="Henrissat B."/>
            <person name="Kuo A."/>
            <person name="Liang C."/>
            <person name="Lipzen A."/>
            <person name="Lutzoni F."/>
            <person name="Magnuson J."/>
            <person name="Mondo S."/>
            <person name="Nolan M."/>
            <person name="Ohm R."/>
            <person name="Pangilinan J."/>
            <person name="Park H.-J."/>
            <person name="Ramirez L."/>
            <person name="Alfaro M."/>
            <person name="Sun H."/>
            <person name="Tritt A."/>
            <person name="Yoshinaga Y."/>
            <person name="Zwiers L.-H."/>
            <person name="Turgeon B."/>
            <person name="Goodwin S."/>
            <person name="Spatafora J."/>
            <person name="Crous P."/>
            <person name="Grigoriev I."/>
        </authorList>
    </citation>
    <scope>NUCLEOTIDE SEQUENCE</scope>
    <source>
        <strain evidence="2">CBS 207.26</strain>
    </source>
</reference>
<sequence>RSAVINAIITYCHVVEGETPRVQRKRSSTSYVPPVESRQATDPSDKALEAAKVSVYKEKRPTICFICLGNGKLPIGQRIQSFYTSGDLSKHFKRMHLRRVEKEECIKCDLCQIFLENKMHLQRHAYDVYGTVS</sequence>